<dbReference type="InterPro" id="IPR013222">
    <property type="entry name" value="Glyco_hyd_98_carb-bd"/>
</dbReference>
<evidence type="ECO:0000313" key="5">
    <source>
        <dbReference type="Proteomes" id="UP000678679"/>
    </source>
</evidence>
<dbReference type="Pfam" id="PF08305">
    <property type="entry name" value="NPCBM"/>
    <property type="match status" value="2"/>
</dbReference>
<feature type="signal peptide" evidence="2">
    <location>
        <begin position="1"/>
        <end position="22"/>
    </location>
</feature>
<organism evidence="4 5">
    <name type="scientific">Flammeovirga yaeyamensis</name>
    <dbReference type="NCBI Taxonomy" id="367791"/>
    <lineage>
        <taxon>Bacteria</taxon>
        <taxon>Pseudomonadati</taxon>
        <taxon>Bacteroidota</taxon>
        <taxon>Cytophagia</taxon>
        <taxon>Cytophagales</taxon>
        <taxon>Flammeovirgaceae</taxon>
        <taxon>Flammeovirga</taxon>
    </lineage>
</organism>
<dbReference type="SUPFAM" id="SSF49785">
    <property type="entry name" value="Galactose-binding domain-like"/>
    <property type="match status" value="2"/>
</dbReference>
<proteinExistence type="predicted"/>
<keyword evidence="5" id="KW-1185">Reference proteome</keyword>
<dbReference type="Proteomes" id="UP000678679">
    <property type="component" value="Chromosome 2"/>
</dbReference>
<evidence type="ECO:0000313" key="4">
    <source>
        <dbReference type="EMBL" id="QWG04056.1"/>
    </source>
</evidence>
<dbReference type="EMBL" id="CP076133">
    <property type="protein sequence ID" value="QWG04056.1"/>
    <property type="molecule type" value="Genomic_DNA"/>
</dbReference>
<dbReference type="InterPro" id="IPR038637">
    <property type="entry name" value="NPCBM_sf"/>
</dbReference>
<feature type="chain" id="PRO_5043791193" evidence="2">
    <location>
        <begin position="23"/>
        <end position="333"/>
    </location>
</feature>
<evidence type="ECO:0000256" key="1">
    <source>
        <dbReference type="SAM" id="MobiDB-lite"/>
    </source>
</evidence>
<reference evidence="4 5" key="1">
    <citation type="submission" date="2021-05" db="EMBL/GenBank/DDBJ databases">
        <title>Comparative genomic studies on the polysaccharide-degrading batcterial strains of the Flammeovirga genus.</title>
        <authorList>
            <person name="Zewei F."/>
            <person name="Zheng Z."/>
            <person name="Yu L."/>
            <person name="Ruyue G."/>
            <person name="Yanhong M."/>
            <person name="Yuanyuan C."/>
            <person name="Jingyan G."/>
            <person name="Wenjun H."/>
        </authorList>
    </citation>
    <scope>NUCLEOTIDE SEQUENCE [LARGE SCALE GENOMIC DNA]</scope>
    <source>
        <strain evidence="4 5">NBRC:100898</strain>
    </source>
</reference>
<accession>A0AAX1NAM0</accession>
<dbReference type="Gene3D" id="2.60.120.1060">
    <property type="entry name" value="NPCBM/NEW2 domain"/>
    <property type="match status" value="2"/>
</dbReference>
<feature type="region of interest" description="Disordered" evidence="1">
    <location>
        <begin position="314"/>
        <end position="333"/>
    </location>
</feature>
<gene>
    <name evidence="4" type="ORF">KMW28_24500</name>
</gene>
<dbReference type="InterPro" id="IPR008979">
    <property type="entry name" value="Galactose-bd-like_sf"/>
</dbReference>
<dbReference type="RefSeq" id="WP_169663550.1">
    <property type="nucleotide sequence ID" value="NZ_CP076133.1"/>
</dbReference>
<feature type="domain" description="Glycosyl hydrolase family 98 putative carbohydrate-binding module" evidence="3">
    <location>
        <begin position="34"/>
        <end position="173"/>
    </location>
</feature>
<name>A0AAX1NAM0_9BACT</name>
<protein>
    <submittedName>
        <fullName evidence="4">NPCBM/NEW2 domain-containing protein</fullName>
    </submittedName>
</protein>
<dbReference type="KEGG" id="fya:KMW28_24500"/>
<evidence type="ECO:0000259" key="3">
    <source>
        <dbReference type="SMART" id="SM00776"/>
    </source>
</evidence>
<sequence>MKKNLKIFAAASMMMLSTAAIAQTEQAEEVKIMEGNRVYVTKNDQAFGSKSYWRINMDKAVGGEALSMKGEKYEKGLGVHAPSKLVFDVPRKAQYFYVVPGPDDAHNGKITMSIKVDGEEVFTTGQISSKTKKYTPTLQQIDVAGAKQIELIVEEGADNGGDHADWVEAFFVEGKKEFKLKNPNYGAYTEDESLVYLTKEMATTNDSYWRVMNNEGVDGGFISISGNQFRKGLGVHSTSTMVFPVKDNYVNFVVTPGANDSNGGKIRMIIKIDGEEVYNSGTINSRKQTVEEQSFNVKGKKTITLICEDADDNQGGDHGSWGDARFTTKADSK</sequence>
<dbReference type="SMART" id="SM00776">
    <property type="entry name" value="NPCBM"/>
    <property type="match status" value="2"/>
</dbReference>
<evidence type="ECO:0000256" key="2">
    <source>
        <dbReference type="SAM" id="SignalP"/>
    </source>
</evidence>
<keyword evidence="2" id="KW-0732">Signal</keyword>
<dbReference type="AlphaFoldDB" id="A0AAX1NAM0"/>
<feature type="domain" description="Glycosyl hydrolase family 98 putative carbohydrate-binding module" evidence="3">
    <location>
        <begin position="188"/>
        <end position="328"/>
    </location>
</feature>